<reference evidence="6" key="1">
    <citation type="submission" date="2020-09" db="EMBL/GenBank/DDBJ databases">
        <title>A novel bacterium of genus Paenibacillus, isolated from South China Sea.</title>
        <authorList>
            <person name="Huang H."/>
            <person name="Mo K."/>
            <person name="Hu Y."/>
        </authorList>
    </citation>
    <scope>NUCLEOTIDE SEQUENCE</scope>
    <source>
        <strain evidence="6">IB182493</strain>
    </source>
</reference>
<dbReference type="SUPFAM" id="SSF46689">
    <property type="entry name" value="Homeodomain-like"/>
    <property type="match status" value="1"/>
</dbReference>
<dbReference type="PROSITE" id="PS01124">
    <property type="entry name" value="HTH_ARAC_FAMILY_2"/>
    <property type="match status" value="1"/>
</dbReference>
<dbReference type="PANTHER" id="PTHR43280:SF2">
    <property type="entry name" value="HTH-TYPE TRANSCRIPTIONAL REGULATOR EXSA"/>
    <property type="match status" value="1"/>
</dbReference>
<dbReference type="Gene3D" id="1.10.10.60">
    <property type="entry name" value="Homeodomain-like"/>
    <property type="match status" value="2"/>
</dbReference>
<dbReference type="GO" id="GO:0003700">
    <property type="term" value="F:DNA-binding transcription factor activity"/>
    <property type="evidence" value="ECO:0007669"/>
    <property type="project" value="InterPro"/>
</dbReference>
<dbReference type="InterPro" id="IPR009057">
    <property type="entry name" value="Homeodomain-like_sf"/>
</dbReference>
<dbReference type="Pfam" id="PF17853">
    <property type="entry name" value="GGDEF_2"/>
    <property type="match status" value="1"/>
</dbReference>
<dbReference type="PROSITE" id="PS00041">
    <property type="entry name" value="HTH_ARAC_FAMILY_1"/>
    <property type="match status" value="1"/>
</dbReference>
<gene>
    <name evidence="6" type="ORF">IDH41_04445</name>
</gene>
<keyword evidence="4" id="KW-1133">Transmembrane helix</keyword>
<dbReference type="AlphaFoldDB" id="A0A927CJE5"/>
<dbReference type="InterPro" id="IPR018062">
    <property type="entry name" value="HTH_AraC-typ_CS"/>
</dbReference>
<evidence type="ECO:0000256" key="4">
    <source>
        <dbReference type="SAM" id="Phobius"/>
    </source>
</evidence>
<feature type="transmembrane region" description="Helical" evidence="4">
    <location>
        <begin position="271"/>
        <end position="291"/>
    </location>
</feature>
<keyword evidence="4" id="KW-0812">Transmembrane</keyword>
<dbReference type="InterPro" id="IPR018060">
    <property type="entry name" value="HTH_AraC"/>
</dbReference>
<dbReference type="InterPro" id="IPR041522">
    <property type="entry name" value="CdaR_GGDEF"/>
</dbReference>
<keyword evidence="3" id="KW-0804">Transcription</keyword>
<evidence type="ECO:0000256" key="1">
    <source>
        <dbReference type="ARBA" id="ARBA00023015"/>
    </source>
</evidence>
<keyword evidence="7" id="KW-1185">Reference proteome</keyword>
<feature type="domain" description="HTH araC/xylS-type" evidence="5">
    <location>
        <begin position="644"/>
        <end position="743"/>
    </location>
</feature>
<sequence length="748" mass="86480">MNKMWFRRLLLSYLPVFFIVTMILFVVFFQTLNEQNRREAIKANEFLAQQVIHFTDTSLRDIDYRVVREILTNADVKRFFSRSSMDVHANIQALKVIDELKFNYPIIDSVYFVRFSDGFVFGDSSNTAGEFQDAAFIDGYKPGEPGVKWTGQREFKAFLLSESESVITLVKEAPYNMSAKQGYFVVNVSLSKLREMIGRMYNPEIAFVNMLDGSGRNVLAGEEARQPEPVGLAGISRSEAVLSSYTSPYTGWEVSSGLVDKNGLRLALTFYNVWFVFAIAAVLFGVLWVIYVTKRNYKPIQQLVSLIETYSLRSKGEKGAKEGEFGFIQNTLESLMNETKQYQQQYREKLILQKKYHFHQVLEGSVEISDENWISELRNYELDVEGKLATAHVMEIDSYPAFVETYNKRDQSLLKFTLYSIIHETAKTSGAAVWAEWTTDCRVSIILWMPPSPDAARRCEAIVEACRAWIEQNVRYNITVGQGEPGETLEELRRSYEMANYCLQFKAVLGANRIIKAKETVRPQQEIHEYFKTIAQLSQSLRLAEPDWQKPLDAFIGQIRESRLPRKEIESLLHFFIHHLEGEIMELAREYRNIWRNVQNELRRLAKRWDTLGELREELIRIFDAMAGHMNEQREANGSKALMLEIRSYIEANYGNSELSLDYLSGKFQLNAKYLSKVFKEEFGENFVDFLIGLRIDSAKKLLSETQKPMQAISSEVGYYNYNSFNRAFKNVVGLSPRDFRKRLAEAN</sequence>
<name>A0A927CJE5_9BACL</name>
<comment type="caution">
    <text evidence="6">The sequence shown here is derived from an EMBL/GenBank/DDBJ whole genome shotgun (WGS) entry which is preliminary data.</text>
</comment>
<evidence type="ECO:0000256" key="3">
    <source>
        <dbReference type="ARBA" id="ARBA00023163"/>
    </source>
</evidence>
<keyword evidence="1" id="KW-0805">Transcription regulation</keyword>
<keyword evidence="4" id="KW-0472">Membrane</keyword>
<dbReference type="EMBL" id="JACXIY010000005">
    <property type="protein sequence ID" value="MBD2867817.1"/>
    <property type="molecule type" value="Genomic_DNA"/>
</dbReference>
<feature type="transmembrane region" description="Helical" evidence="4">
    <location>
        <begin position="12"/>
        <end position="32"/>
    </location>
</feature>
<evidence type="ECO:0000313" key="7">
    <source>
        <dbReference type="Proteomes" id="UP000632125"/>
    </source>
</evidence>
<evidence type="ECO:0000259" key="5">
    <source>
        <dbReference type="PROSITE" id="PS01124"/>
    </source>
</evidence>
<organism evidence="6 7">
    <name type="scientific">Paenibacillus arenilitoris</name>
    <dbReference type="NCBI Taxonomy" id="2772299"/>
    <lineage>
        <taxon>Bacteria</taxon>
        <taxon>Bacillati</taxon>
        <taxon>Bacillota</taxon>
        <taxon>Bacilli</taxon>
        <taxon>Bacillales</taxon>
        <taxon>Paenibacillaceae</taxon>
        <taxon>Paenibacillus</taxon>
    </lineage>
</organism>
<dbReference type="Pfam" id="PF12833">
    <property type="entry name" value="HTH_18"/>
    <property type="match status" value="1"/>
</dbReference>
<dbReference type="SMART" id="SM00342">
    <property type="entry name" value="HTH_ARAC"/>
    <property type="match status" value="1"/>
</dbReference>
<proteinExistence type="predicted"/>
<dbReference type="Proteomes" id="UP000632125">
    <property type="component" value="Unassembled WGS sequence"/>
</dbReference>
<accession>A0A927CJE5</accession>
<evidence type="ECO:0000313" key="6">
    <source>
        <dbReference type="EMBL" id="MBD2867817.1"/>
    </source>
</evidence>
<evidence type="ECO:0000256" key="2">
    <source>
        <dbReference type="ARBA" id="ARBA00023125"/>
    </source>
</evidence>
<dbReference type="PANTHER" id="PTHR43280">
    <property type="entry name" value="ARAC-FAMILY TRANSCRIPTIONAL REGULATOR"/>
    <property type="match status" value="1"/>
</dbReference>
<protein>
    <submittedName>
        <fullName evidence="6">Helix-turn-helix domain-containing protein</fullName>
    </submittedName>
</protein>
<dbReference type="GO" id="GO:0043565">
    <property type="term" value="F:sequence-specific DNA binding"/>
    <property type="evidence" value="ECO:0007669"/>
    <property type="project" value="InterPro"/>
</dbReference>
<keyword evidence="2" id="KW-0238">DNA-binding</keyword>